<dbReference type="EMBL" id="ASPP01013231">
    <property type="protein sequence ID" value="ETO19845.1"/>
    <property type="molecule type" value="Genomic_DNA"/>
</dbReference>
<dbReference type="Proteomes" id="UP000023152">
    <property type="component" value="Unassembled WGS sequence"/>
</dbReference>
<protein>
    <recommendedName>
        <fullName evidence="3">Methyltransferase domain-containing protein</fullName>
    </recommendedName>
</protein>
<organism evidence="1 2">
    <name type="scientific">Reticulomyxa filosa</name>
    <dbReference type="NCBI Taxonomy" id="46433"/>
    <lineage>
        <taxon>Eukaryota</taxon>
        <taxon>Sar</taxon>
        <taxon>Rhizaria</taxon>
        <taxon>Retaria</taxon>
        <taxon>Foraminifera</taxon>
        <taxon>Monothalamids</taxon>
        <taxon>Reticulomyxidae</taxon>
        <taxon>Reticulomyxa</taxon>
    </lineage>
</organism>
<dbReference type="InterPro" id="IPR029063">
    <property type="entry name" value="SAM-dependent_MTases_sf"/>
</dbReference>
<accession>X6N0P7</accession>
<reference evidence="1 2" key="1">
    <citation type="journal article" date="2013" name="Curr. Biol.">
        <title>The Genome of the Foraminiferan Reticulomyxa filosa.</title>
        <authorList>
            <person name="Glockner G."/>
            <person name="Hulsmann N."/>
            <person name="Schleicher M."/>
            <person name="Noegel A.A."/>
            <person name="Eichinger L."/>
            <person name="Gallinger C."/>
            <person name="Pawlowski J."/>
            <person name="Sierra R."/>
            <person name="Euteneuer U."/>
            <person name="Pillet L."/>
            <person name="Moustafa A."/>
            <person name="Platzer M."/>
            <person name="Groth M."/>
            <person name="Szafranski K."/>
            <person name="Schliwa M."/>
        </authorList>
    </citation>
    <scope>NUCLEOTIDE SEQUENCE [LARGE SCALE GENOMIC DNA]</scope>
</reference>
<gene>
    <name evidence="1" type="ORF">RFI_17383</name>
</gene>
<dbReference type="AlphaFoldDB" id="X6N0P7"/>
<name>X6N0P7_RETFI</name>
<proteinExistence type="predicted"/>
<evidence type="ECO:0000313" key="2">
    <source>
        <dbReference type="Proteomes" id="UP000023152"/>
    </source>
</evidence>
<evidence type="ECO:0000313" key="1">
    <source>
        <dbReference type="EMBL" id="ETO19845.1"/>
    </source>
</evidence>
<comment type="caution">
    <text evidence="1">The sequence shown here is derived from an EMBL/GenBank/DDBJ whole genome shotgun (WGS) entry which is preliminary data.</text>
</comment>
<evidence type="ECO:0008006" key="3">
    <source>
        <dbReference type="Google" id="ProtNLM"/>
    </source>
</evidence>
<keyword evidence="2" id="KW-1185">Reference proteome</keyword>
<sequence>MAFQVIVSQQVPYNSKAEAKILVGATFHEAQLKFSGQIADKFTDWCCGYIPLVYHYFLPFRKEVVPKARIPYVLDMGCGSGEFIQYLHSQLYPEQQRTTETPYLFGVDISAPLIKKAISQNNSKAIFYDKIRPYQDLSHLLNLNNEKNSHSVQSHHGQEQKFFDIVTCNFVISGVLDLCKFFQTINQVLHPEHGVFYLLTNNPLHSTGQNKFISIRTQVVPKKSTSRKETPNMRPKDMDKMNVSLYRWNESQAYVTFREYYRSIGTLILLIKQVFGDCQIMVDSFVYQNDLYDHMMLPLLQQEQTFFASTTLSNSDILHDNQKMKCEKTHAPYILFAVKKIPHFHFE</sequence>
<dbReference type="Gene3D" id="3.40.50.150">
    <property type="entry name" value="Vaccinia Virus protein VP39"/>
    <property type="match status" value="1"/>
</dbReference>
<dbReference type="CDD" id="cd02440">
    <property type="entry name" value="AdoMet_MTases"/>
    <property type="match status" value="1"/>
</dbReference>
<dbReference type="Pfam" id="PF13489">
    <property type="entry name" value="Methyltransf_23"/>
    <property type="match status" value="1"/>
</dbReference>
<dbReference type="SUPFAM" id="SSF53335">
    <property type="entry name" value="S-adenosyl-L-methionine-dependent methyltransferases"/>
    <property type="match status" value="1"/>
</dbReference>